<evidence type="ECO:0000313" key="2">
    <source>
        <dbReference type="Proteomes" id="UP001642487"/>
    </source>
</evidence>
<proteinExistence type="predicted"/>
<dbReference type="EMBL" id="OZ021738">
    <property type="protein sequence ID" value="CAK9319345.1"/>
    <property type="molecule type" value="Genomic_DNA"/>
</dbReference>
<organism evidence="1 2">
    <name type="scientific">Citrullus colocynthis</name>
    <name type="common">colocynth</name>
    <dbReference type="NCBI Taxonomy" id="252529"/>
    <lineage>
        <taxon>Eukaryota</taxon>
        <taxon>Viridiplantae</taxon>
        <taxon>Streptophyta</taxon>
        <taxon>Embryophyta</taxon>
        <taxon>Tracheophyta</taxon>
        <taxon>Spermatophyta</taxon>
        <taxon>Magnoliopsida</taxon>
        <taxon>eudicotyledons</taxon>
        <taxon>Gunneridae</taxon>
        <taxon>Pentapetalae</taxon>
        <taxon>rosids</taxon>
        <taxon>fabids</taxon>
        <taxon>Cucurbitales</taxon>
        <taxon>Cucurbitaceae</taxon>
        <taxon>Benincaseae</taxon>
        <taxon>Citrullus</taxon>
    </lineage>
</organism>
<reference evidence="1 2" key="1">
    <citation type="submission" date="2024-03" db="EMBL/GenBank/DDBJ databases">
        <authorList>
            <person name="Gkanogiannis A."/>
            <person name="Becerra Lopez-Lavalle L."/>
        </authorList>
    </citation>
    <scope>NUCLEOTIDE SEQUENCE [LARGE SCALE GENOMIC DNA]</scope>
</reference>
<gene>
    <name evidence="1" type="ORF">CITCOLO1_LOCUS11344</name>
</gene>
<keyword evidence="2" id="KW-1185">Reference proteome</keyword>
<dbReference type="Proteomes" id="UP001642487">
    <property type="component" value="Chromosome 4"/>
</dbReference>
<evidence type="ECO:0000313" key="1">
    <source>
        <dbReference type="EMBL" id="CAK9319345.1"/>
    </source>
</evidence>
<accession>A0ABP0YI55</accession>
<protein>
    <submittedName>
        <fullName evidence="1">Uncharacterized protein</fullName>
    </submittedName>
</protein>
<sequence length="124" mass="14312">MWIRGDKLVFFNSFLDIFSRHTRVSLVGLVSLLSPFAFAAARRLPVLTLRRSPFAVRRSPFAVRRSPFADAPLFLSHSFSFPPTHTFIHSRYILLQHKLVSATGTSYAPSNQFWRNYSKIARRL</sequence>
<name>A0ABP0YI55_9ROSI</name>